<keyword evidence="4" id="KW-1185">Reference proteome</keyword>
<proteinExistence type="inferred from homology"/>
<evidence type="ECO:0000256" key="2">
    <source>
        <dbReference type="HAMAP-Rule" id="MF_00795"/>
    </source>
</evidence>
<evidence type="ECO:0000313" key="3">
    <source>
        <dbReference type="EMBL" id="QQL50645.1"/>
    </source>
</evidence>
<dbReference type="PANTHER" id="PTHR12598:SF0">
    <property type="entry name" value="COPPER HOMEOSTASIS PROTEIN CUTC HOMOLOG"/>
    <property type="match status" value="1"/>
</dbReference>
<evidence type="ECO:0000256" key="1">
    <source>
        <dbReference type="ARBA" id="ARBA00007768"/>
    </source>
</evidence>
<dbReference type="FunFam" id="3.20.20.380:FF:000001">
    <property type="entry name" value="Copper homeostasis protein CutC"/>
    <property type="match status" value="1"/>
</dbReference>
<organism evidence="3 4">
    <name type="scientific">Mucilaginibacter ginkgonis</name>
    <dbReference type="NCBI Taxonomy" id="2682091"/>
    <lineage>
        <taxon>Bacteria</taxon>
        <taxon>Pseudomonadati</taxon>
        <taxon>Bacteroidota</taxon>
        <taxon>Sphingobacteriia</taxon>
        <taxon>Sphingobacteriales</taxon>
        <taxon>Sphingobacteriaceae</taxon>
        <taxon>Mucilaginibacter</taxon>
    </lineage>
</organism>
<dbReference type="RefSeq" id="WP_157526531.1">
    <property type="nucleotide sequence ID" value="NZ_CP066775.1"/>
</dbReference>
<name>A0A6I4I2U9_9SPHI</name>
<gene>
    <name evidence="2" type="primary">cutC</name>
    <name evidence="3" type="ORF">GO620_004085</name>
</gene>
<dbReference type="KEGG" id="mgik:GO620_004085"/>
<dbReference type="Pfam" id="PF03932">
    <property type="entry name" value="CutC"/>
    <property type="match status" value="1"/>
</dbReference>
<dbReference type="EMBL" id="CP066775">
    <property type="protein sequence ID" value="QQL50645.1"/>
    <property type="molecule type" value="Genomic_DNA"/>
</dbReference>
<comment type="caution">
    <text evidence="2">Once thought to be involved in copper homeostasis, experiments in E.coli have shown this is not the case.</text>
</comment>
<dbReference type="HAMAP" id="MF_00795">
    <property type="entry name" value="CutC"/>
    <property type="match status" value="1"/>
</dbReference>
<reference evidence="3 4" key="1">
    <citation type="submission" date="2020-12" db="EMBL/GenBank/DDBJ databases">
        <title>HMF7856_wgs.fasta genome submission.</title>
        <authorList>
            <person name="Kang H."/>
            <person name="Kim H."/>
            <person name="Joh K."/>
        </authorList>
    </citation>
    <scope>NUCLEOTIDE SEQUENCE [LARGE SCALE GENOMIC DNA]</scope>
    <source>
        <strain evidence="3 4">HMF7856</strain>
    </source>
</reference>
<dbReference type="AlphaFoldDB" id="A0A6I4I2U9"/>
<keyword evidence="2" id="KW-0963">Cytoplasm</keyword>
<dbReference type="SUPFAM" id="SSF110395">
    <property type="entry name" value="CutC-like"/>
    <property type="match status" value="1"/>
</dbReference>
<dbReference type="InterPro" id="IPR005627">
    <property type="entry name" value="CutC-like"/>
</dbReference>
<dbReference type="GO" id="GO:0005737">
    <property type="term" value="C:cytoplasm"/>
    <property type="evidence" value="ECO:0007669"/>
    <property type="project" value="UniProtKB-SubCell"/>
</dbReference>
<comment type="similarity">
    <text evidence="1 2">Belongs to the CutC family.</text>
</comment>
<dbReference type="Gene3D" id="3.20.20.380">
    <property type="entry name" value="Copper homeostasis (CutC) domain"/>
    <property type="match status" value="1"/>
</dbReference>
<dbReference type="GO" id="GO:0005507">
    <property type="term" value="F:copper ion binding"/>
    <property type="evidence" value="ECO:0007669"/>
    <property type="project" value="TreeGrafter"/>
</dbReference>
<protein>
    <recommendedName>
        <fullName evidence="2">PF03932 family protein CutC</fullName>
    </recommendedName>
</protein>
<evidence type="ECO:0000313" key="4">
    <source>
        <dbReference type="Proteomes" id="UP000429232"/>
    </source>
</evidence>
<dbReference type="PANTHER" id="PTHR12598">
    <property type="entry name" value="COPPER HOMEOSTASIS PROTEIN CUTC"/>
    <property type="match status" value="1"/>
</dbReference>
<sequence>MPKNITLEICASSAMSALAAQQGGAQRVELCENLVQAGTTPSYGQIAIARKLLDIKLYVLIRPRSGDFLYSDDEFDIMIADVQNCVNLGCDGIVTGILNRDGSIDKKRSGRLVDMARDAGLGATFHRAFDVCSNYSQALEDIIDLGFERVLTSGGQITAIEGMSTINHLVKQSAGRIGIMAGSGVNAHNVADLIRITGVTEVHTSARKQVSSAMAYHNNHITMGNHKNDLYGYDQTDASAVAEVLKAARV</sequence>
<dbReference type="Proteomes" id="UP000429232">
    <property type="component" value="Chromosome"/>
</dbReference>
<comment type="subcellular location">
    <subcellularLocation>
        <location evidence="2">Cytoplasm</location>
    </subcellularLocation>
</comment>
<accession>A0A6I4I2U9</accession>
<dbReference type="InterPro" id="IPR036822">
    <property type="entry name" value="CutC-like_dom_sf"/>
</dbReference>